<name>A0AAD7MZZ1_9AGAR</name>
<proteinExistence type="predicted"/>
<gene>
    <name evidence="1" type="ORF">B0H16DRAFT_1728890</name>
</gene>
<evidence type="ECO:0000313" key="2">
    <source>
        <dbReference type="Proteomes" id="UP001215598"/>
    </source>
</evidence>
<dbReference type="Proteomes" id="UP001215598">
    <property type="component" value="Unassembled WGS sequence"/>
</dbReference>
<organism evidence="1 2">
    <name type="scientific">Mycena metata</name>
    <dbReference type="NCBI Taxonomy" id="1033252"/>
    <lineage>
        <taxon>Eukaryota</taxon>
        <taxon>Fungi</taxon>
        <taxon>Dikarya</taxon>
        <taxon>Basidiomycota</taxon>
        <taxon>Agaricomycotina</taxon>
        <taxon>Agaricomycetes</taxon>
        <taxon>Agaricomycetidae</taxon>
        <taxon>Agaricales</taxon>
        <taxon>Marasmiineae</taxon>
        <taxon>Mycenaceae</taxon>
        <taxon>Mycena</taxon>
    </lineage>
</organism>
<keyword evidence="2" id="KW-1185">Reference proteome</keyword>
<accession>A0AAD7MZZ1</accession>
<evidence type="ECO:0000313" key="1">
    <source>
        <dbReference type="EMBL" id="KAJ7740523.1"/>
    </source>
</evidence>
<comment type="caution">
    <text evidence="1">The sequence shown here is derived from an EMBL/GenBank/DDBJ whole genome shotgun (WGS) entry which is preliminary data.</text>
</comment>
<dbReference type="AlphaFoldDB" id="A0AAD7MZZ1"/>
<dbReference type="EMBL" id="JARKIB010000102">
    <property type="protein sequence ID" value="KAJ7740523.1"/>
    <property type="molecule type" value="Genomic_DNA"/>
</dbReference>
<reference evidence="1" key="1">
    <citation type="submission" date="2023-03" db="EMBL/GenBank/DDBJ databases">
        <title>Massive genome expansion in bonnet fungi (Mycena s.s.) driven by repeated elements and novel gene families across ecological guilds.</title>
        <authorList>
            <consortium name="Lawrence Berkeley National Laboratory"/>
            <person name="Harder C.B."/>
            <person name="Miyauchi S."/>
            <person name="Viragh M."/>
            <person name="Kuo A."/>
            <person name="Thoen E."/>
            <person name="Andreopoulos B."/>
            <person name="Lu D."/>
            <person name="Skrede I."/>
            <person name="Drula E."/>
            <person name="Henrissat B."/>
            <person name="Morin E."/>
            <person name="Kohler A."/>
            <person name="Barry K."/>
            <person name="LaButti K."/>
            <person name="Morin E."/>
            <person name="Salamov A."/>
            <person name="Lipzen A."/>
            <person name="Mereny Z."/>
            <person name="Hegedus B."/>
            <person name="Baldrian P."/>
            <person name="Stursova M."/>
            <person name="Weitz H."/>
            <person name="Taylor A."/>
            <person name="Grigoriev I.V."/>
            <person name="Nagy L.G."/>
            <person name="Martin F."/>
            <person name="Kauserud H."/>
        </authorList>
    </citation>
    <scope>NUCLEOTIDE SEQUENCE</scope>
    <source>
        <strain evidence="1">CBHHK182m</strain>
    </source>
</reference>
<sequence>MFVSEGPRSIITNRIYVGHAVLEQTVSAVAGVTVATVAPASPVPLVLVQGPPVPVSASPAAYDRIVRDALRRSPDLAILNLWTPAHIGTVGNELADEAAKRSTTSDPDPALFVSLTTVRQLIHRQVLSEWSDRWKRTKSGRQLRAVDPSPPSLIPLSLYSTSTLSRKTSSIIAQLRTDFTPLNAYRFKTGFIQSPACEACGAARENRAHFLLDCPAWEPHRRPLYAACYAAGYFGPLHVAPLLNEPKVLSSLAKFLDATGRFEQQATL</sequence>
<evidence type="ECO:0008006" key="3">
    <source>
        <dbReference type="Google" id="ProtNLM"/>
    </source>
</evidence>
<protein>
    <recommendedName>
        <fullName evidence="3">RNase H type-1 domain-containing protein</fullName>
    </recommendedName>
</protein>